<dbReference type="InParanoid" id="A0A165Z384"/>
<dbReference type="Proteomes" id="UP000077266">
    <property type="component" value="Unassembled WGS sequence"/>
</dbReference>
<gene>
    <name evidence="2" type="ORF">EXIGLDRAFT_491304</name>
</gene>
<dbReference type="EMBL" id="KV426709">
    <property type="protein sequence ID" value="KZV78979.1"/>
    <property type="molecule type" value="Genomic_DNA"/>
</dbReference>
<name>A0A165Z384_EXIGL</name>
<feature type="transmembrane region" description="Helical" evidence="1">
    <location>
        <begin position="78"/>
        <end position="100"/>
    </location>
</feature>
<reference evidence="2 3" key="1">
    <citation type="journal article" date="2016" name="Mol. Biol. Evol.">
        <title>Comparative Genomics of Early-Diverging Mushroom-Forming Fungi Provides Insights into the Origins of Lignocellulose Decay Capabilities.</title>
        <authorList>
            <person name="Nagy L.G."/>
            <person name="Riley R."/>
            <person name="Tritt A."/>
            <person name="Adam C."/>
            <person name="Daum C."/>
            <person name="Floudas D."/>
            <person name="Sun H."/>
            <person name="Yadav J.S."/>
            <person name="Pangilinan J."/>
            <person name="Larsson K.H."/>
            <person name="Matsuura K."/>
            <person name="Barry K."/>
            <person name="Labutti K."/>
            <person name="Kuo R."/>
            <person name="Ohm R.A."/>
            <person name="Bhattacharya S.S."/>
            <person name="Shirouzu T."/>
            <person name="Yoshinaga Y."/>
            <person name="Martin F.M."/>
            <person name="Grigoriev I.V."/>
            <person name="Hibbett D.S."/>
        </authorList>
    </citation>
    <scope>NUCLEOTIDE SEQUENCE [LARGE SCALE GENOMIC DNA]</scope>
    <source>
        <strain evidence="2 3">HHB12029</strain>
    </source>
</reference>
<keyword evidence="1" id="KW-0812">Transmembrane</keyword>
<keyword evidence="3" id="KW-1185">Reference proteome</keyword>
<accession>A0A165Z384</accession>
<sequence length="109" mass="11996">MSSRADSRSALVVQSRMSVCIPILGCSRFKGTARWIQAARVNGKRPAIVYEMLRNPVWQTCCSTRADASRMSICIPKWVCMLSLAFGVSCGLCALGMYGLRSFIPQLTT</sequence>
<organism evidence="2 3">
    <name type="scientific">Exidia glandulosa HHB12029</name>
    <dbReference type="NCBI Taxonomy" id="1314781"/>
    <lineage>
        <taxon>Eukaryota</taxon>
        <taxon>Fungi</taxon>
        <taxon>Dikarya</taxon>
        <taxon>Basidiomycota</taxon>
        <taxon>Agaricomycotina</taxon>
        <taxon>Agaricomycetes</taxon>
        <taxon>Auriculariales</taxon>
        <taxon>Exidiaceae</taxon>
        <taxon>Exidia</taxon>
    </lineage>
</organism>
<dbReference type="AlphaFoldDB" id="A0A165Z384"/>
<evidence type="ECO:0000313" key="3">
    <source>
        <dbReference type="Proteomes" id="UP000077266"/>
    </source>
</evidence>
<keyword evidence="1" id="KW-0472">Membrane</keyword>
<protein>
    <submittedName>
        <fullName evidence="2">Uncharacterized protein</fullName>
    </submittedName>
</protein>
<evidence type="ECO:0000256" key="1">
    <source>
        <dbReference type="SAM" id="Phobius"/>
    </source>
</evidence>
<proteinExistence type="predicted"/>
<keyword evidence="1" id="KW-1133">Transmembrane helix</keyword>
<evidence type="ECO:0000313" key="2">
    <source>
        <dbReference type="EMBL" id="KZV78979.1"/>
    </source>
</evidence>